<name>A0ABU5DEB2_9BURK</name>
<protein>
    <submittedName>
        <fullName evidence="4">YhdP family protein</fullName>
    </submittedName>
</protein>
<feature type="domain" description="YhdP central" evidence="3">
    <location>
        <begin position="28"/>
        <end position="1357"/>
    </location>
</feature>
<dbReference type="PANTHER" id="PTHR38690:SF1">
    <property type="entry name" value="PROTEASE"/>
    <property type="match status" value="1"/>
</dbReference>
<sequence>MLANAHDSAPNSASPPAPHWSARSLRLIWRLLRWALALVGLAWTLVLLAWAVLHWAILPHIDDWRPRLEREASHSLGLQVRIGSIEVSKGGWIPALTLNEVRLLDPQGREALRLPRVAAALSARSLLAFKLRFEQLLLDGPQLEIRRDKAGHISVAGLSVDQPQAGAGTDFAEEVADWFFEQREFAIRQGRIRWVDEQRDAPPLELSALDLVLRNGLRQHRIRLDATPPPAWGERFTLQGKFNQQLLKRAGELKFWSGELYADLPRADLRELRRHVDLPFELSEGDGALRAWITVDKGRPTSATVDMGLRAVKLQLTEGQPPLDLSRIEGRLQLSRSTQGMSLKATQLGFVSGSEDDGVTWPRSNWDVSLKLPPHAGASLADINIGTALGGTLDAERLDLALMAQIAGRLPLGDAPHALLAELAPRGVLSGLAASWDGALEAPSHYRVQAKLDALQLDAGAPAGEHHIGRPGLAGASIQLEATEKGGRADLTMADGRLDFPGLFEEPTLPVTQAAARVEWQVADKPRAYSLKVSNLRIETPDLHGSFDASWHTGSGRGTAVALLPGQLELNGKIARIDAVRVQRYLPLLLGEHARGYVKDAVRSGEARDINVRVRGDLAEFPFDGGRPGQFRIASQVRDVNLAYVPPATPDAPLSWPALEHIDATLVFDRGSMQINGGRASVLGYALSGVSGGIKDLAHQRVLEIDGGGQGPLPALLQFMRASPVDEWTSHALTQATANGNAGLKLSLQLPLTDIAHSSVKGSVQLPGNDLRLRGDVPLLEATRGVVEFERGGLHVRGGQARALGGDLQFEGGTQRDGSLRFAGTGVATAEALRRAKELPVAPQLAAVASGQAAYRLQLGFAANHGQPEVIVTSPLTGLALDLPAPLHKEADATLPLRVQITPNTTGTRDELRVELGNLVQLQYLRDTSGEGDPRVLRGALALQERLPPLPETGVQMQATLGKVNLDAWQAAAQRLAGGTVAATGPVSSGIDPAAASYLPSQIGLRAQSLQFSGREIANVVAGITRASDGSNALRANIDADQLSGFVELRPARGAETAPRIIARLARLSLPKQEADSVSQMLDNSGNNSSSTPPALDVVVDAFELRGKQLGRLEVEARASEGRDWHLSKLRLVHPQAVLNATGEWLKAEAPGGQRRTQLDWRLEVANAGTLLEDLGQGQVLRGGKGVLAGRIGWLGSPLSPDFPSLAGELRVSLDAGQFLKVEPGVGRLLGVLSLQSLPRRLLFDFRDIFSEGFAFDDVSGDVTIAQGLASSENLKIRAVQAAVLLDGSADLARETQNLRVLVVPEINAGGASLAYALINPAIGLGTFLAQLLLNKPLAAASTREFHITGRWDDPKVEPVEHKPEAAAPAASETKGTPP</sequence>
<dbReference type="RefSeq" id="WP_320422529.1">
    <property type="nucleotide sequence ID" value="NZ_JAXCLA010000003.1"/>
</dbReference>
<evidence type="ECO:0000256" key="2">
    <source>
        <dbReference type="SAM" id="Phobius"/>
    </source>
</evidence>
<keyword evidence="2" id="KW-0812">Transmembrane</keyword>
<feature type="compositionally biased region" description="Basic and acidic residues" evidence="1">
    <location>
        <begin position="1353"/>
        <end position="1365"/>
    </location>
</feature>
<organism evidence="4 5">
    <name type="scientific">Roseateles agri</name>
    <dbReference type="NCBI Taxonomy" id="3098619"/>
    <lineage>
        <taxon>Bacteria</taxon>
        <taxon>Pseudomonadati</taxon>
        <taxon>Pseudomonadota</taxon>
        <taxon>Betaproteobacteria</taxon>
        <taxon>Burkholderiales</taxon>
        <taxon>Sphaerotilaceae</taxon>
        <taxon>Roseateles</taxon>
    </lineage>
</organism>
<evidence type="ECO:0000259" key="3">
    <source>
        <dbReference type="Pfam" id="PF13116"/>
    </source>
</evidence>
<dbReference type="EMBL" id="JAXCLA010000003">
    <property type="protein sequence ID" value="MDY0744613.1"/>
    <property type="molecule type" value="Genomic_DNA"/>
</dbReference>
<accession>A0ABU5DEB2</accession>
<feature type="region of interest" description="Disordered" evidence="1">
    <location>
        <begin position="1353"/>
        <end position="1379"/>
    </location>
</feature>
<evidence type="ECO:0000256" key="1">
    <source>
        <dbReference type="SAM" id="MobiDB-lite"/>
    </source>
</evidence>
<comment type="caution">
    <text evidence="4">The sequence shown here is derived from an EMBL/GenBank/DDBJ whole genome shotgun (WGS) entry which is preliminary data.</text>
</comment>
<feature type="transmembrane region" description="Helical" evidence="2">
    <location>
        <begin position="31"/>
        <end position="57"/>
    </location>
</feature>
<gene>
    <name evidence="4" type="ORF">SNE35_08850</name>
</gene>
<keyword evidence="2" id="KW-1133">Transmembrane helix</keyword>
<dbReference type="Proteomes" id="UP001285263">
    <property type="component" value="Unassembled WGS sequence"/>
</dbReference>
<proteinExistence type="predicted"/>
<keyword evidence="5" id="KW-1185">Reference proteome</keyword>
<dbReference type="PANTHER" id="PTHR38690">
    <property type="entry name" value="PROTEASE-RELATED"/>
    <property type="match status" value="1"/>
</dbReference>
<dbReference type="Pfam" id="PF13116">
    <property type="entry name" value="YhdP"/>
    <property type="match status" value="1"/>
</dbReference>
<evidence type="ECO:0000313" key="4">
    <source>
        <dbReference type="EMBL" id="MDY0744613.1"/>
    </source>
</evidence>
<evidence type="ECO:0000313" key="5">
    <source>
        <dbReference type="Proteomes" id="UP001285263"/>
    </source>
</evidence>
<dbReference type="InterPro" id="IPR025263">
    <property type="entry name" value="YhdP_central"/>
</dbReference>
<dbReference type="NCBIfam" id="TIGR02099">
    <property type="entry name" value="YhdP family protein"/>
    <property type="match status" value="1"/>
</dbReference>
<reference evidence="4 5" key="1">
    <citation type="submission" date="2023-11" db="EMBL/GenBank/DDBJ databases">
        <title>Paucibacter sp. nov., isolated from fresh soil in Korea.</title>
        <authorList>
            <person name="Le N.T.T."/>
        </authorList>
    </citation>
    <scope>NUCLEOTIDE SEQUENCE [LARGE SCALE GENOMIC DNA]</scope>
    <source>
        <strain evidence="4 5">R3-3</strain>
    </source>
</reference>
<dbReference type="InterPro" id="IPR011836">
    <property type="entry name" value="YhdP"/>
</dbReference>
<keyword evidence="2" id="KW-0472">Membrane</keyword>